<dbReference type="SUPFAM" id="SSF48097">
    <property type="entry name" value="Regulator of G-protein signaling, RGS"/>
    <property type="match status" value="1"/>
</dbReference>
<feature type="domain" description="PXA" evidence="7">
    <location>
        <begin position="94"/>
        <end position="276"/>
    </location>
</feature>
<dbReference type="SMART" id="SM00312">
    <property type="entry name" value="PX"/>
    <property type="match status" value="1"/>
</dbReference>
<keyword evidence="2" id="KW-0175">Coiled coil</keyword>
<feature type="transmembrane region" description="Helical" evidence="4">
    <location>
        <begin position="20"/>
        <end position="45"/>
    </location>
</feature>
<evidence type="ECO:0000259" key="5">
    <source>
        <dbReference type="PROSITE" id="PS50132"/>
    </source>
</evidence>
<dbReference type="Pfam" id="PF00615">
    <property type="entry name" value="RGS"/>
    <property type="match status" value="1"/>
</dbReference>
<keyword evidence="4" id="KW-1133">Transmembrane helix</keyword>
<evidence type="ECO:0000259" key="7">
    <source>
        <dbReference type="PROSITE" id="PS51207"/>
    </source>
</evidence>
<evidence type="ECO:0000259" key="6">
    <source>
        <dbReference type="PROSITE" id="PS50195"/>
    </source>
</evidence>
<dbReference type="SMART" id="SM00313">
    <property type="entry name" value="PXA"/>
    <property type="match status" value="1"/>
</dbReference>
<evidence type="ECO:0000256" key="1">
    <source>
        <dbReference type="ARBA" id="ARBA00010883"/>
    </source>
</evidence>
<dbReference type="GO" id="GO:0035091">
    <property type="term" value="F:phosphatidylinositol binding"/>
    <property type="evidence" value="ECO:0007669"/>
    <property type="project" value="InterPro"/>
</dbReference>
<keyword evidence="4" id="KW-0472">Membrane</keyword>
<dbReference type="SUPFAM" id="SSF64268">
    <property type="entry name" value="PX domain"/>
    <property type="match status" value="1"/>
</dbReference>
<dbReference type="KEGG" id="clus:A9F13_17g00440"/>
<organism evidence="8 9">
    <name type="scientific">Clavispora lusitaniae</name>
    <name type="common">Candida lusitaniae</name>
    <dbReference type="NCBI Taxonomy" id="36911"/>
    <lineage>
        <taxon>Eukaryota</taxon>
        <taxon>Fungi</taxon>
        <taxon>Dikarya</taxon>
        <taxon>Ascomycota</taxon>
        <taxon>Saccharomycotina</taxon>
        <taxon>Pichiomycetes</taxon>
        <taxon>Metschnikowiaceae</taxon>
        <taxon>Clavispora</taxon>
    </lineage>
</organism>
<evidence type="ECO:0000313" key="8">
    <source>
        <dbReference type="EMBL" id="OVF06831.1"/>
    </source>
</evidence>
<dbReference type="SMART" id="SM00315">
    <property type="entry name" value="RGS"/>
    <property type="match status" value="1"/>
</dbReference>
<comment type="similarity">
    <text evidence="1">Belongs to the sorting nexin family.</text>
</comment>
<dbReference type="InterPro" id="IPR003114">
    <property type="entry name" value="Phox_assoc"/>
</dbReference>
<feature type="region of interest" description="Disordered" evidence="3">
    <location>
        <begin position="602"/>
        <end position="629"/>
    </location>
</feature>
<dbReference type="PROSITE" id="PS51207">
    <property type="entry name" value="PXA"/>
    <property type="match status" value="1"/>
</dbReference>
<feature type="domain" description="PX" evidence="6">
    <location>
        <begin position="716"/>
        <end position="838"/>
    </location>
</feature>
<dbReference type="Proteomes" id="UP000195602">
    <property type="component" value="Unassembled WGS sequence"/>
</dbReference>
<dbReference type="Gene3D" id="3.30.1520.10">
    <property type="entry name" value="Phox-like domain"/>
    <property type="match status" value="1"/>
</dbReference>
<protein>
    <submittedName>
        <fullName evidence="8">Structural protein</fullName>
    </submittedName>
</protein>
<dbReference type="Pfam" id="PF02194">
    <property type="entry name" value="PXA"/>
    <property type="match status" value="1"/>
</dbReference>
<comment type="caution">
    <text evidence="8">The sequence shown here is derived from an EMBL/GenBank/DDBJ whole genome shotgun (WGS) entry which is preliminary data.</text>
</comment>
<accession>A0AA91PW93</accession>
<gene>
    <name evidence="8" type="ORF">A9F13_17g00440</name>
</gene>
<evidence type="ECO:0000256" key="3">
    <source>
        <dbReference type="SAM" id="MobiDB-lite"/>
    </source>
</evidence>
<dbReference type="PANTHER" id="PTHR22775:SF3">
    <property type="entry name" value="SORTING NEXIN-13"/>
    <property type="match status" value="1"/>
</dbReference>
<dbReference type="CDD" id="cd06876">
    <property type="entry name" value="PX_MDM1p"/>
    <property type="match status" value="1"/>
</dbReference>
<dbReference type="InterPro" id="IPR044926">
    <property type="entry name" value="RGS_subdomain_2"/>
</dbReference>
<dbReference type="Gene3D" id="1.10.167.10">
    <property type="entry name" value="Regulator of G-protein Signalling 4, domain 2"/>
    <property type="match status" value="1"/>
</dbReference>
<proteinExistence type="inferred from homology"/>
<dbReference type="EMBL" id="LYUB02000017">
    <property type="protein sequence ID" value="OVF06831.1"/>
    <property type="molecule type" value="Genomic_DNA"/>
</dbReference>
<dbReference type="PROSITE" id="PS50132">
    <property type="entry name" value="RGS"/>
    <property type="match status" value="1"/>
</dbReference>
<sequence length="1065" mass="122261">MAGPMKEKNGLITLLWRLALIIALVKLVSVQFVLLSGALFCYLIYALSKIQHRRITEHNEPRRFKFLDESMWQEQCSDLCIDQEDISSSMFPDSFLVSESLQELVNLIVDQFVSSWFCKVSDDTLFTDSVQLELRHVILNLKTRLARLDVPSFLVFSILPLISRHYADFVAIQQKHGSSYSIESKLRVASVFPAERIHRGVSMSLPGPRVKEKNYFRSTVSKFLPLLLSEKENNNKVILSLLREILSCTVLTNVFEMVSEGDFFNQMIVKLIGDNLQHRDQVKKLRAALEQHTMQMDRKAAPLLAKSLTDVDVKQWLNYIKSIETRDELERIKAQIKNRQSTYSLDSTDLSQLAIIAKAVDSRLASSSDERISLESILSQPKLSAVFREYLRQEKHECDIDMWHDIDLMKAPLEDSDSTQVPLLLEFSNKDDIRHIYQTYFINPALSIRPELCKIVESYVKCSDSNTQKPQLYQEARKALFEIQTDLFIHMQQLHFPHFKKSERFGDVDISIFKQSAHVKREPSLSFSNIKSSSNQAPSNVNNKTVEAVENAFERIMASSSKNSDIQSLFGESNGPHEKNLSFSGFDLSTSEKNRMSTLFENNSDADSEEESIHSDSAESPSDNSESNLNSSEIILAAPGDLSLAEQIRTLDQTLENLAEQHVILSSLLRKAELTNNVGELKVLRRSKLSLEREMKSKEMQKQQFIVQENENSLYGKSRVNIQSCIFGNDESTKYVLYIIEVQKYSSEDPDQIVAGWVVARRFSQFYRLNEYLKKRCPQVSNIKFPKKSVQMLNFQKRQQVESRKPILQNYLHELLQIPEVCSDPAFRSFLSSENFSLGNTNQTNNPKKSLDSVLNKFYGDSGINRRVPSSSAEIVDGSTNKEILENIQEMERELRQFDENEKNATGRVPFVKPISDFLMTVFDLGNSKTWLRGRALLVILQQVLGSTIERTITQQVELNAKSEERVLDVLNLLKNMLFPNGKFRESPQLRTKVEQASTRQEALFVLRVFTNETCSKIFGSRCANQACETFFEMVQNDYLNKNLLFEILDTFLLELFPEVNWESY</sequence>
<name>A0AA91PW93_CLALS</name>
<dbReference type="Pfam" id="PF00787">
    <property type="entry name" value="PX"/>
    <property type="match status" value="1"/>
</dbReference>
<evidence type="ECO:0000313" key="9">
    <source>
        <dbReference type="Proteomes" id="UP000195602"/>
    </source>
</evidence>
<feature type="domain" description="RGS" evidence="5">
    <location>
        <begin position="373"/>
        <end position="505"/>
    </location>
</feature>
<feature type="compositionally biased region" description="Low complexity" evidence="3">
    <location>
        <begin position="619"/>
        <end position="629"/>
    </location>
</feature>
<dbReference type="InterPro" id="IPR013937">
    <property type="entry name" value="Sorting_nexin_C"/>
</dbReference>
<dbReference type="PROSITE" id="PS50195">
    <property type="entry name" value="PX"/>
    <property type="match status" value="1"/>
</dbReference>
<dbReference type="InterPro" id="IPR036305">
    <property type="entry name" value="RGS_sf"/>
</dbReference>
<keyword evidence="4" id="KW-0812">Transmembrane</keyword>
<dbReference type="PANTHER" id="PTHR22775">
    <property type="entry name" value="SORTING NEXIN"/>
    <property type="match status" value="1"/>
</dbReference>
<dbReference type="Pfam" id="PF08628">
    <property type="entry name" value="Nexin_C"/>
    <property type="match status" value="1"/>
</dbReference>
<reference evidence="8 9" key="1">
    <citation type="submission" date="2017-04" db="EMBL/GenBank/DDBJ databases">
        <title>Draft genome of the yeast Clavispora lusitaniae type strain CBS 6936.</title>
        <authorList>
            <person name="Durrens P."/>
            <person name="Klopp C."/>
            <person name="Biteau N."/>
            <person name="Fitton-Ouhabi V."/>
            <person name="Dementhon K."/>
            <person name="Accoceberry I."/>
            <person name="Sherman D.J."/>
            <person name="Noel T."/>
        </authorList>
    </citation>
    <scope>NUCLEOTIDE SEQUENCE [LARGE SCALE GENOMIC DNA]</scope>
    <source>
        <strain evidence="8 9">CBS 6936</strain>
    </source>
</reference>
<dbReference type="InterPro" id="IPR036871">
    <property type="entry name" value="PX_dom_sf"/>
</dbReference>
<evidence type="ECO:0000256" key="4">
    <source>
        <dbReference type="SAM" id="Phobius"/>
    </source>
</evidence>
<feature type="coiled-coil region" evidence="2">
    <location>
        <begin position="881"/>
        <end position="908"/>
    </location>
</feature>
<dbReference type="InterPro" id="IPR016137">
    <property type="entry name" value="RGS"/>
</dbReference>
<dbReference type="InterPro" id="IPR001683">
    <property type="entry name" value="PX_dom"/>
</dbReference>
<dbReference type="AlphaFoldDB" id="A0AA91PW93"/>
<evidence type="ECO:0000256" key="2">
    <source>
        <dbReference type="SAM" id="Coils"/>
    </source>
</evidence>